<name>A0A1M6KYG7_9BACL</name>
<dbReference type="AlphaFoldDB" id="A0A1M6KYG7"/>
<dbReference type="RefSeq" id="WP_072872812.1">
    <property type="nucleotide sequence ID" value="NZ_FRAF01000002.1"/>
</dbReference>
<reference evidence="2" key="1">
    <citation type="submission" date="2016-11" db="EMBL/GenBank/DDBJ databases">
        <authorList>
            <person name="Varghese N."/>
            <person name="Submissions S."/>
        </authorList>
    </citation>
    <scope>NUCLEOTIDE SEQUENCE [LARGE SCALE GENOMIC DNA]</scope>
    <source>
        <strain evidence="2">USBA-503</strain>
    </source>
</reference>
<protein>
    <submittedName>
        <fullName evidence="1">Uncharacterized protein</fullName>
    </submittedName>
</protein>
<dbReference type="Proteomes" id="UP000184016">
    <property type="component" value="Unassembled WGS sequence"/>
</dbReference>
<proteinExistence type="predicted"/>
<dbReference type="EMBL" id="FRAF01000002">
    <property type="protein sequence ID" value="SHJ63988.1"/>
    <property type="molecule type" value="Genomic_DNA"/>
</dbReference>
<sequence>MTNKILHWYRMIGQERPVDSSQEKNRSIITYVEASSPKRVIREYGGLHRILSYAGEMIVVDYPQHPNHLEILEKNWHPPTLKSMIRQVDPMTLERYIPAIRYLCTCGRMHISEHPYPSVWCTCGQRAYPVEPKSPENILPSQDSHLTH</sequence>
<accession>A0A1M6KYG7</accession>
<evidence type="ECO:0000313" key="1">
    <source>
        <dbReference type="EMBL" id="SHJ63988.1"/>
    </source>
</evidence>
<gene>
    <name evidence="1" type="ORF">SAMN05443507_10249</name>
</gene>
<evidence type="ECO:0000313" key="2">
    <source>
        <dbReference type="Proteomes" id="UP000184016"/>
    </source>
</evidence>
<organism evidence="1 2">
    <name type="scientific">Alicyclobacillus tolerans</name>
    <dbReference type="NCBI Taxonomy" id="90970"/>
    <lineage>
        <taxon>Bacteria</taxon>
        <taxon>Bacillati</taxon>
        <taxon>Bacillota</taxon>
        <taxon>Bacilli</taxon>
        <taxon>Bacillales</taxon>
        <taxon>Alicyclobacillaceae</taxon>
        <taxon>Alicyclobacillus</taxon>
    </lineage>
</organism>
<keyword evidence="2" id="KW-1185">Reference proteome</keyword>
<dbReference type="OrthoDB" id="2376959at2"/>